<keyword evidence="2" id="KW-0808">Transferase</keyword>
<protein>
    <recommendedName>
        <fullName evidence="6">PARP catalytic domain-containing protein</fullName>
    </recommendedName>
</protein>
<dbReference type="SUPFAM" id="SSF56399">
    <property type="entry name" value="ADP-ribosylation"/>
    <property type="match status" value="1"/>
</dbReference>
<comment type="caution">
    <text evidence="7">The sequence shown here is derived from an EMBL/GenBank/DDBJ whole genome shotgun (WGS) entry which is preliminary data.</text>
</comment>
<dbReference type="PANTHER" id="PTHR21328">
    <property type="entry name" value="POLY ADP-RIBOSE POLYMERASE FAMILY, MEMBER PARP"/>
    <property type="match status" value="1"/>
</dbReference>
<name>A0ABQ0CVW4_9HYPO</name>
<keyword evidence="8" id="KW-1185">Reference proteome</keyword>
<feature type="compositionally biased region" description="Polar residues" evidence="5">
    <location>
        <begin position="788"/>
        <end position="803"/>
    </location>
</feature>
<dbReference type="Pfam" id="PF00644">
    <property type="entry name" value="PARP"/>
    <property type="match status" value="1"/>
</dbReference>
<evidence type="ECO:0000256" key="3">
    <source>
        <dbReference type="ARBA" id="ARBA00022695"/>
    </source>
</evidence>
<evidence type="ECO:0000259" key="6">
    <source>
        <dbReference type="Pfam" id="PF00644"/>
    </source>
</evidence>
<evidence type="ECO:0000256" key="5">
    <source>
        <dbReference type="SAM" id="MobiDB-lite"/>
    </source>
</evidence>
<accession>A0ABQ0CVW4</accession>
<dbReference type="InterPro" id="IPR012317">
    <property type="entry name" value="Poly(ADP-ribose)pol_cat_dom"/>
</dbReference>
<dbReference type="Proteomes" id="UP001562357">
    <property type="component" value="Unassembled WGS sequence"/>
</dbReference>
<evidence type="ECO:0000256" key="2">
    <source>
        <dbReference type="ARBA" id="ARBA00022679"/>
    </source>
</evidence>
<sequence length="965" mass="106856">MSASAKRFYADLDPVKRSQFDHVSEIKRGDSDGEVTFKCSDSNLEEPLRIQVLATGDDDEHTDLEDFEPIDVIDDEYFGFQRVSAPTIDATTTISQDIDGLKRMQRDLTASKLAGFTVGIFSHLTNNLSEIVSLSIQASKLDLPSAAISAWGLETTDYLVLLVKCPSPYPDLATLLSCDPRCESVMFRFGKCKKSKPSTRGYRCTWDVAQDVSNRREGQDGDDEHATAQCIGIDSCSDHEEDPPSSSNGPSCLRYDHCLEHEEELSFILVAMQFALRRLRKCTKYCMVCHQLRGNSIETIKPYVCSKSLCLYQYLSLAFGTSLETEVINSPHVVDLLVSLFYAALASDRLRELPRGLALKVPHIFASTNLDIKICLASHVFRVAPDKQSASLESIIREGDWALLMVRTFRGFEKHICRVTQQIGEDLYSFQEMYCVVNPIEFPDNEEGTVFPAESDGLERDWLSADFLPFSCDPDDLLQQHQTLGLRQLLDAMPSVLAMRRFLLEAPGRSLGKWARINRSSLSLVRWIVASNTSYIVQDSAVPVVRKAAAPEPGTTDLGTIKGLVDSWMQFRFAQGSPEKESAFVKAVQNMCSTDASKIDYPTLFAWHDSPIGNWHSIIHTGLDFSDTLHGRSYGHGVYLSRMMSTSRRYLDGGFVPGATQWIQCRYLLLQVDPTEDAIKAPIIIPPSAPNTGYVKQDPKNMIMGENDQPLEIPMTATSCINRQRDCFPEAESLKDLEVTCNEDGSEDGDDLQVLTESIRAMISKQRGRKRPQSTSPPEKDDAPIPSVSASPQPEQHPPTASTAPKRPPSPSTFHPGTLDLTTLPRLPDPAWAVSSRAALLSLSRAIREIFETQSQNDAASLGWYVDTANVLGAIVVVTVVQVAHGPECDTVNSGTVAGMQVGRFFRAPRSRNTLYVSEMTLGGGFGGFWTRSPSCRTAAAVRKGILPSGSHWRFGVRKFDSNIP</sequence>
<keyword evidence="3" id="KW-0548">Nucleotidyltransferase</keyword>
<feature type="compositionally biased region" description="Low complexity" evidence="5">
    <location>
        <begin position="816"/>
        <end position="826"/>
    </location>
</feature>
<dbReference type="EMBL" id="BAAFGZ010000294">
    <property type="protein sequence ID" value="GAB0137582.1"/>
    <property type="molecule type" value="Genomic_DNA"/>
</dbReference>
<evidence type="ECO:0000313" key="8">
    <source>
        <dbReference type="Proteomes" id="UP001562357"/>
    </source>
</evidence>
<feature type="region of interest" description="Disordered" evidence="5">
    <location>
        <begin position="761"/>
        <end position="826"/>
    </location>
</feature>
<feature type="domain" description="PARP catalytic" evidence="6">
    <location>
        <begin position="605"/>
        <end position="650"/>
    </location>
</feature>
<organism evidence="7 8">
    <name type="scientific">Epichloe bromicola</name>
    <dbReference type="NCBI Taxonomy" id="79588"/>
    <lineage>
        <taxon>Eukaryota</taxon>
        <taxon>Fungi</taxon>
        <taxon>Dikarya</taxon>
        <taxon>Ascomycota</taxon>
        <taxon>Pezizomycotina</taxon>
        <taxon>Sordariomycetes</taxon>
        <taxon>Hypocreomycetidae</taxon>
        <taxon>Hypocreales</taxon>
        <taxon>Clavicipitaceae</taxon>
        <taxon>Epichloe</taxon>
    </lineage>
</organism>
<evidence type="ECO:0000256" key="4">
    <source>
        <dbReference type="ARBA" id="ARBA00023027"/>
    </source>
</evidence>
<evidence type="ECO:0000313" key="7">
    <source>
        <dbReference type="EMBL" id="GAB0137582.1"/>
    </source>
</evidence>
<reference evidence="8" key="1">
    <citation type="submission" date="2024-06" db="EMBL/GenBank/DDBJ databases">
        <title>Draft Genome Sequences of Epichloe bromicola Strains Isolated from Elymus ciliaris.</title>
        <authorList>
            <consortium name="Epichloe bromicola genome sequencing consortium"/>
            <person name="Miura A."/>
            <person name="Imano S."/>
            <person name="Ashida A."/>
            <person name="Sato I."/>
            <person name="Chiba S."/>
            <person name="Tanaka A."/>
            <person name="Camagna M."/>
            <person name="Takemoto D."/>
        </authorList>
    </citation>
    <scope>NUCLEOTIDE SEQUENCE [LARGE SCALE GENOMIC DNA]</scope>
    <source>
        <strain evidence="8">DP</strain>
    </source>
</reference>
<dbReference type="InterPro" id="IPR051838">
    <property type="entry name" value="ARTD_PARP"/>
</dbReference>
<gene>
    <name evidence="7" type="primary">g5842</name>
    <name evidence="7" type="ORF">EsDP_00005842</name>
</gene>
<proteinExistence type="predicted"/>
<evidence type="ECO:0000256" key="1">
    <source>
        <dbReference type="ARBA" id="ARBA00022676"/>
    </source>
</evidence>
<dbReference type="Gene3D" id="3.90.228.10">
    <property type="match status" value="1"/>
</dbReference>
<keyword evidence="1" id="KW-0328">Glycosyltransferase</keyword>
<keyword evidence="4" id="KW-0520">NAD</keyword>